<evidence type="ECO:0000313" key="4">
    <source>
        <dbReference type="Proteomes" id="UP000256645"/>
    </source>
</evidence>
<organism evidence="3 4">
    <name type="scientific">Coleophoma cylindrospora</name>
    <dbReference type="NCBI Taxonomy" id="1849047"/>
    <lineage>
        <taxon>Eukaryota</taxon>
        <taxon>Fungi</taxon>
        <taxon>Dikarya</taxon>
        <taxon>Ascomycota</taxon>
        <taxon>Pezizomycotina</taxon>
        <taxon>Leotiomycetes</taxon>
        <taxon>Helotiales</taxon>
        <taxon>Dermateaceae</taxon>
        <taxon>Coleophoma</taxon>
    </lineage>
</organism>
<dbReference type="GO" id="GO:0003700">
    <property type="term" value="F:DNA-binding transcription factor activity"/>
    <property type="evidence" value="ECO:0007669"/>
    <property type="project" value="InterPro"/>
</dbReference>
<dbReference type="InterPro" id="IPR046347">
    <property type="entry name" value="bZIP_sf"/>
</dbReference>
<feature type="compositionally biased region" description="Polar residues" evidence="2">
    <location>
        <begin position="177"/>
        <end position="189"/>
    </location>
</feature>
<dbReference type="OrthoDB" id="2245989at2759"/>
<dbReference type="Proteomes" id="UP000256645">
    <property type="component" value="Unassembled WGS sequence"/>
</dbReference>
<dbReference type="AlphaFoldDB" id="A0A3D8RMI6"/>
<proteinExistence type="predicted"/>
<sequence>MTALTTITRHQRHYSHESTMNDQNDKEERKREYNRLAQREFRRRRKEHMKNLELAQKEQNTEQSEEIERLRYQNEELRRENEALRTQLYGTPSHNLSVPINIPVSSDGRQYSLSPSISGTSLSGHGSPPTSLGADMMPMSALSLTSSMITPPMQAYAEPTNLSLSQPYSMVHPSGIRHNSQSSPESSGFKSPRRTSMGPPFQSLNSMTSVEQPRRASGPSVASNPSQNLLVAVSCDRNKARVEMQQKFRALLSDPATRSNPSKHLSVLQSMSSTLPSSLQPSKAQLDTPHYYGIDMLASPSLRERLLNVTPDIAQSFISEAGSLIGESEDVGQVIVWGDDPLNEVSWEFSQTILERWGWLLGKEWVVRANFWRRQRGAAPLPDW</sequence>
<feature type="compositionally biased region" description="Basic and acidic residues" evidence="2">
    <location>
        <begin position="23"/>
        <end position="32"/>
    </location>
</feature>
<gene>
    <name evidence="3" type="ORF">BP6252_06153</name>
</gene>
<dbReference type="InterPro" id="IPR021833">
    <property type="entry name" value="DUF3425"/>
</dbReference>
<feature type="region of interest" description="Disordered" evidence="2">
    <location>
        <begin position="111"/>
        <end position="131"/>
    </location>
</feature>
<dbReference type="Gene3D" id="1.20.5.170">
    <property type="match status" value="1"/>
</dbReference>
<accession>A0A3D8RMI6</accession>
<feature type="coiled-coil region" evidence="1">
    <location>
        <begin position="38"/>
        <end position="87"/>
    </location>
</feature>
<keyword evidence="1" id="KW-0175">Coiled coil</keyword>
<dbReference type="CDD" id="cd14686">
    <property type="entry name" value="bZIP"/>
    <property type="match status" value="1"/>
</dbReference>
<feature type="compositionally biased region" description="Low complexity" evidence="2">
    <location>
        <begin position="112"/>
        <end position="124"/>
    </location>
</feature>
<name>A0A3D8RMI6_9HELO</name>
<reference evidence="3 4" key="1">
    <citation type="journal article" date="2018" name="IMA Fungus">
        <title>IMA Genome-F 9: Draft genome sequence of Annulohypoxylon stygium, Aspergillus mulundensis, Berkeleyomyces basicola (syn. Thielaviopsis basicola), Ceratocystis smalleyi, two Cercospora beticola strains, Coleophoma cylindrospora, Fusarium fracticaudum, Phialophora cf. hyalina, and Morchella septimelata.</title>
        <authorList>
            <person name="Wingfield B.D."/>
            <person name="Bills G.F."/>
            <person name="Dong Y."/>
            <person name="Huang W."/>
            <person name="Nel W.J."/>
            <person name="Swalarsk-Parry B.S."/>
            <person name="Vaghefi N."/>
            <person name="Wilken P.M."/>
            <person name="An Z."/>
            <person name="de Beer Z.W."/>
            <person name="De Vos L."/>
            <person name="Chen L."/>
            <person name="Duong T.A."/>
            <person name="Gao Y."/>
            <person name="Hammerbacher A."/>
            <person name="Kikkert J.R."/>
            <person name="Li Y."/>
            <person name="Li H."/>
            <person name="Li K."/>
            <person name="Li Q."/>
            <person name="Liu X."/>
            <person name="Ma X."/>
            <person name="Naidoo K."/>
            <person name="Pethybridge S.J."/>
            <person name="Sun J."/>
            <person name="Steenkamp E.T."/>
            <person name="van der Nest M.A."/>
            <person name="van Wyk S."/>
            <person name="Wingfield M.J."/>
            <person name="Xiong C."/>
            <person name="Yue Q."/>
            <person name="Zhang X."/>
        </authorList>
    </citation>
    <scope>NUCLEOTIDE SEQUENCE [LARGE SCALE GENOMIC DNA]</scope>
    <source>
        <strain evidence="3 4">BP6252</strain>
    </source>
</reference>
<feature type="region of interest" description="Disordered" evidence="2">
    <location>
        <begin position="1"/>
        <end position="32"/>
    </location>
</feature>
<comment type="caution">
    <text evidence="3">The sequence shown here is derived from an EMBL/GenBank/DDBJ whole genome shotgun (WGS) entry which is preliminary data.</text>
</comment>
<dbReference type="Pfam" id="PF11905">
    <property type="entry name" value="DUF3425"/>
    <property type="match status" value="1"/>
</dbReference>
<dbReference type="PANTHER" id="PTHR38116">
    <property type="entry name" value="CHROMOSOME 7, WHOLE GENOME SHOTGUN SEQUENCE"/>
    <property type="match status" value="1"/>
</dbReference>
<evidence type="ECO:0000313" key="3">
    <source>
        <dbReference type="EMBL" id="RDW75011.1"/>
    </source>
</evidence>
<dbReference type="PANTHER" id="PTHR38116:SF9">
    <property type="entry name" value="BZIP DOMAIN-CONTAINING PROTEIN"/>
    <property type="match status" value="1"/>
</dbReference>
<dbReference type="EMBL" id="PDLM01000006">
    <property type="protein sequence ID" value="RDW75011.1"/>
    <property type="molecule type" value="Genomic_DNA"/>
</dbReference>
<dbReference type="SUPFAM" id="SSF57959">
    <property type="entry name" value="Leucine zipper domain"/>
    <property type="match status" value="1"/>
</dbReference>
<feature type="region of interest" description="Disordered" evidence="2">
    <location>
        <begin position="167"/>
        <end position="225"/>
    </location>
</feature>
<evidence type="ECO:0008006" key="5">
    <source>
        <dbReference type="Google" id="ProtNLM"/>
    </source>
</evidence>
<evidence type="ECO:0000256" key="1">
    <source>
        <dbReference type="SAM" id="Coils"/>
    </source>
</evidence>
<dbReference type="STRING" id="1849047.A0A3D8RMI6"/>
<protein>
    <recommendedName>
        <fullName evidence="5">BZIP domain-containing protein</fullName>
    </recommendedName>
</protein>
<feature type="compositionally biased region" description="Polar residues" evidence="2">
    <location>
        <begin position="202"/>
        <end position="211"/>
    </location>
</feature>
<evidence type="ECO:0000256" key="2">
    <source>
        <dbReference type="SAM" id="MobiDB-lite"/>
    </source>
</evidence>
<keyword evidence="4" id="KW-1185">Reference proteome</keyword>